<dbReference type="SMART" id="SM00298">
    <property type="entry name" value="CHROMO"/>
    <property type="match status" value="1"/>
</dbReference>
<keyword evidence="5" id="KW-0479">Metal-binding</keyword>
<dbReference type="GO" id="GO:0004190">
    <property type="term" value="F:aspartic-type endopeptidase activity"/>
    <property type="evidence" value="ECO:0007669"/>
    <property type="project" value="UniProtKB-KW"/>
</dbReference>
<evidence type="ECO:0008006" key="21">
    <source>
        <dbReference type="Google" id="ProtNLM"/>
    </source>
</evidence>
<keyword evidence="13" id="KW-0239">DNA-directed DNA polymerase</keyword>
<dbReference type="SUPFAM" id="SSF53098">
    <property type="entry name" value="Ribonuclease H-like"/>
    <property type="match status" value="1"/>
</dbReference>
<dbReference type="GO" id="GO:0006310">
    <property type="term" value="P:DNA recombination"/>
    <property type="evidence" value="ECO:0007669"/>
    <property type="project" value="UniProtKB-KW"/>
</dbReference>
<evidence type="ECO:0000256" key="14">
    <source>
        <dbReference type="ARBA" id="ARBA00023125"/>
    </source>
</evidence>
<keyword evidence="6" id="KW-0064">Aspartyl protease</keyword>
<evidence type="ECO:0000313" key="19">
    <source>
        <dbReference type="EMBL" id="TFY51273.1"/>
    </source>
</evidence>
<dbReference type="Pfam" id="PF24626">
    <property type="entry name" value="SH3_Tf2-1"/>
    <property type="match status" value="1"/>
</dbReference>
<keyword evidence="14" id="KW-0238">DNA-binding</keyword>
<evidence type="ECO:0000256" key="15">
    <source>
        <dbReference type="ARBA" id="ARBA00023172"/>
    </source>
</evidence>
<evidence type="ECO:0000256" key="10">
    <source>
        <dbReference type="ARBA" id="ARBA00022884"/>
    </source>
</evidence>
<evidence type="ECO:0000259" key="18">
    <source>
        <dbReference type="PROSITE" id="PS50994"/>
    </source>
</evidence>
<comment type="caution">
    <text evidence="19">The sequence shown here is derived from an EMBL/GenBank/DDBJ whole genome shotgun (WGS) entry which is preliminary data.</text>
</comment>
<keyword evidence="7" id="KW-0255">Endonuclease</keyword>
<proteinExistence type="predicted"/>
<dbReference type="EMBL" id="SEKV01001233">
    <property type="protein sequence ID" value="TFY51273.1"/>
    <property type="molecule type" value="Genomic_DNA"/>
</dbReference>
<keyword evidence="4" id="KW-0540">Nuclease</keyword>
<dbReference type="InterPro" id="IPR043128">
    <property type="entry name" value="Rev_trsase/Diguanyl_cyclase"/>
</dbReference>
<keyword evidence="2" id="KW-0808">Transferase</keyword>
<keyword evidence="12" id="KW-0695">RNA-directed DNA polymerase</keyword>
<name>A0A4Y9XPG9_9APHY</name>
<dbReference type="Gene3D" id="3.30.420.10">
    <property type="entry name" value="Ribonuclease H-like superfamily/Ribonuclease H"/>
    <property type="match status" value="1"/>
</dbReference>
<evidence type="ECO:0000259" key="16">
    <source>
        <dbReference type="PROSITE" id="PS50013"/>
    </source>
</evidence>
<dbReference type="InterPro" id="IPR050951">
    <property type="entry name" value="Retrovirus_Pol_polyprotein"/>
</dbReference>
<dbReference type="InterPro" id="IPR043502">
    <property type="entry name" value="DNA/RNA_pol_sf"/>
</dbReference>
<sequence>MILGIPWLREVNPSINWKEGTVTFDEEPQEPVSSENDDLPFQKIAGTRKLRREWKKRGVIDDLADELWCCAGVTYSTTLAAQANQQKSKKTFEEMVPEHYRDFAKVFSEADSERLPEHKPWDHTIDLKPDAPETLRSKVYPMPVNEQAELDKFLEENLRKGYIVPSKSPIASPVFFVKKKDGKLRMVQDYRKLNDVTIKNRYLLPLATDIVNRLRQAKYFTKFDVRWGYNNIRIKEGDEWKAAFVTNRGLFEPNVMFFGLTNSPATFQTLMNSIFVDLIAAGKVAVYLDDILIYSTDLNEHRKVVREVLRRLQEHDLFLRPEKCEFEQMSVEYLGLVISEGKVSMDQVKVQAITSWPDPQNLKALRGFLGFANFYRRFIKDFAKTARPLNDLTKKDVSWHWGPEQKEAFQTLKDAFTSEPILVTWEPDRPTRVEVDASGFATGGVILQKTADNLWHPVAFRSQSMAEAERNYEIYDREMLAIIRALEDWRHYLEGLPAPFEIISDHKNLTFWRTSQNLGRRQARWSLWLSRFDFTMTHKPGKTNTQADPLSRIPSLQVTDAEDNQGQIVLKPERFAEISATLNEPESPLEDRLRQASEREAEVLTALRELREHGPRRLTNGLFEWEEDKGIIYYKGKVYIPADDGLRTEVLRQCHDAPTAGHPGRNGTLELVSRHYWWPGMAKFVEKYVAGCDRCQRYKPAAHPPAQLHPLPVPRGPWTTMGVDLITGLPLSNGFDAIATFIDLYGKQVHFIPTTSTVDASGISDLHYREIFRLHGIPDEIVSDRGPQFAAKLMRELYKRLGINSSLTTAYHPQSNGQTERANQEVEKYIRLFCDKRQDDWSRLLPTAEFVINSRVASATGKTPFEAMYGFTPDFTVPVGRKTSIPALDQRLALLAEARKEAEAALRLSKVAMADQGKVKAPVFKVGDKVWLAAKNIKIHQASQKLGPRQLGPYEVIEVRENDDYVLNLPPALKVHPVFHVDRLSPYKGNDVNGLLPQPPEPVVIDGEEEYEVETILDSRFFRRQLQYLVQWKGYGAGDNSWEPAKNLEHAQKEVAEFHRKHPNAPRKINAALFDGIVWRSPENMTDVGPTVSDLEWETGRRVGIDSSGRRVLGGG</sequence>
<feature type="domain" description="Chromo" evidence="16">
    <location>
        <begin position="1011"/>
        <end position="1070"/>
    </location>
</feature>
<dbReference type="GO" id="GO:0006508">
    <property type="term" value="P:proteolysis"/>
    <property type="evidence" value="ECO:0007669"/>
    <property type="project" value="UniProtKB-KW"/>
</dbReference>
<dbReference type="PROSITE" id="PS50013">
    <property type="entry name" value="CHROMO_2"/>
    <property type="match status" value="1"/>
</dbReference>
<dbReference type="CDD" id="cd00024">
    <property type="entry name" value="CD_CSD"/>
    <property type="match status" value="1"/>
</dbReference>
<evidence type="ECO:0000256" key="8">
    <source>
        <dbReference type="ARBA" id="ARBA00022801"/>
    </source>
</evidence>
<dbReference type="InterPro" id="IPR012337">
    <property type="entry name" value="RNaseH-like_sf"/>
</dbReference>
<dbReference type="GO" id="GO:0046872">
    <property type="term" value="F:metal ion binding"/>
    <property type="evidence" value="ECO:0007669"/>
    <property type="project" value="UniProtKB-KW"/>
</dbReference>
<dbReference type="Gene3D" id="3.30.70.270">
    <property type="match status" value="2"/>
</dbReference>
<dbReference type="Pfam" id="PF17921">
    <property type="entry name" value="Integrase_H2C2"/>
    <property type="match status" value="1"/>
</dbReference>
<protein>
    <recommendedName>
        <fullName evidence="21">Reverse transcriptase</fullName>
    </recommendedName>
</protein>
<evidence type="ECO:0000256" key="11">
    <source>
        <dbReference type="ARBA" id="ARBA00022908"/>
    </source>
</evidence>
<dbReference type="GO" id="GO:0003723">
    <property type="term" value="F:RNA binding"/>
    <property type="evidence" value="ECO:0007669"/>
    <property type="project" value="UniProtKB-KW"/>
</dbReference>
<evidence type="ECO:0000256" key="9">
    <source>
        <dbReference type="ARBA" id="ARBA00022842"/>
    </source>
</evidence>
<evidence type="ECO:0000313" key="20">
    <source>
        <dbReference type="Proteomes" id="UP000298390"/>
    </source>
</evidence>
<dbReference type="InterPro" id="IPR041373">
    <property type="entry name" value="RT_RNaseH"/>
</dbReference>
<dbReference type="GO" id="GO:0003887">
    <property type="term" value="F:DNA-directed DNA polymerase activity"/>
    <property type="evidence" value="ECO:0007669"/>
    <property type="project" value="UniProtKB-KW"/>
</dbReference>
<dbReference type="InterPro" id="IPR001584">
    <property type="entry name" value="Integrase_cat-core"/>
</dbReference>
<dbReference type="InterPro" id="IPR023780">
    <property type="entry name" value="Chromo_domain"/>
</dbReference>
<accession>A0A4Y9XPG9</accession>
<dbReference type="GO" id="GO:0006338">
    <property type="term" value="P:chromatin remodeling"/>
    <property type="evidence" value="ECO:0007669"/>
    <property type="project" value="UniProtKB-ARBA"/>
</dbReference>
<dbReference type="GO" id="GO:0005634">
    <property type="term" value="C:nucleus"/>
    <property type="evidence" value="ECO:0007669"/>
    <property type="project" value="UniProtKB-ARBA"/>
</dbReference>
<dbReference type="SUPFAM" id="SSF56672">
    <property type="entry name" value="DNA/RNA polymerases"/>
    <property type="match status" value="1"/>
</dbReference>
<dbReference type="PANTHER" id="PTHR37984">
    <property type="entry name" value="PROTEIN CBG26694"/>
    <property type="match status" value="1"/>
</dbReference>
<dbReference type="Pfam" id="PF00385">
    <property type="entry name" value="Chromo"/>
    <property type="match status" value="1"/>
</dbReference>
<keyword evidence="3" id="KW-0548">Nucleotidyltransferase</keyword>
<dbReference type="Gene3D" id="1.10.340.70">
    <property type="match status" value="1"/>
</dbReference>
<keyword evidence="8" id="KW-0378">Hydrolase</keyword>
<dbReference type="GO" id="GO:0015074">
    <property type="term" value="P:DNA integration"/>
    <property type="evidence" value="ECO:0007669"/>
    <property type="project" value="UniProtKB-KW"/>
</dbReference>
<dbReference type="InterPro" id="IPR016197">
    <property type="entry name" value="Chromo-like_dom_sf"/>
</dbReference>
<evidence type="ECO:0000256" key="5">
    <source>
        <dbReference type="ARBA" id="ARBA00022723"/>
    </source>
</evidence>
<evidence type="ECO:0000256" key="13">
    <source>
        <dbReference type="ARBA" id="ARBA00022932"/>
    </source>
</evidence>
<feature type="domain" description="Reverse transcriptase" evidence="17">
    <location>
        <begin position="158"/>
        <end position="338"/>
    </location>
</feature>
<dbReference type="FunFam" id="3.30.70.270:FF:000020">
    <property type="entry name" value="Transposon Tf2-6 polyprotein-like Protein"/>
    <property type="match status" value="1"/>
</dbReference>
<dbReference type="SUPFAM" id="SSF54160">
    <property type="entry name" value="Chromo domain-like"/>
    <property type="match status" value="1"/>
</dbReference>
<dbReference type="Gene3D" id="3.10.10.10">
    <property type="entry name" value="HIV Type 1 Reverse Transcriptase, subunit A, domain 1"/>
    <property type="match status" value="1"/>
</dbReference>
<dbReference type="GO" id="GO:0003677">
    <property type="term" value="F:DNA binding"/>
    <property type="evidence" value="ECO:0007669"/>
    <property type="project" value="UniProtKB-KW"/>
</dbReference>
<evidence type="ECO:0000256" key="4">
    <source>
        <dbReference type="ARBA" id="ARBA00022722"/>
    </source>
</evidence>
<evidence type="ECO:0000256" key="2">
    <source>
        <dbReference type="ARBA" id="ARBA00022679"/>
    </source>
</evidence>
<dbReference type="InterPro" id="IPR000477">
    <property type="entry name" value="RT_dom"/>
</dbReference>
<dbReference type="InterPro" id="IPR041588">
    <property type="entry name" value="Integrase_H2C2"/>
</dbReference>
<evidence type="ECO:0000256" key="6">
    <source>
        <dbReference type="ARBA" id="ARBA00022750"/>
    </source>
</evidence>
<evidence type="ECO:0000256" key="12">
    <source>
        <dbReference type="ARBA" id="ARBA00022918"/>
    </source>
</evidence>
<dbReference type="InterPro" id="IPR056924">
    <property type="entry name" value="SH3_Tf2-1"/>
</dbReference>
<keyword evidence="10" id="KW-0694">RNA-binding</keyword>
<feature type="domain" description="Integrase catalytic" evidence="18">
    <location>
        <begin position="713"/>
        <end position="872"/>
    </location>
</feature>
<reference evidence="19 20" key="1">
    <citation type="submission" date="2019-01" db="EMBL/GenBank/DDBJ databases">
        <title>Genome sequencing of the rare red list fungi Fomitopsis rosea.</title>
        <authorList>
            <person name="Buettner E."/>
            <person name="Kellner H."/>
        </authorList>
    </citation>
    <scope>NUCLEOTIDE SEQUENCE [LARGE SCALE GENOMIC DNA]</scope>
    <source>
        <strain evidence="19 20">DSM 105464</strain>
    </source>
</reference>
<dbReference type="GO" id="GO:0003964">
    <property type="term" value="F:RNA-directed DNA polymerase activity"/>
    <property type="evidence" value="ECO:0007669"/>
    <property type="project" value="UniProtKB-KW"/>
</dbReference>
<evidence type="ECO:0000256" key="7">
    <source>
        <dbReference type="ARBA" id="ARBA00022759"/>
    </source>
</evidence>
<dbReference type="Pfam" id="PF17917">
    <property type="entry name" value="RT_RNaseH"/>
    <property type="match status" value="1"/>
</dbReference>
<dbReference type="CDD" id="cd09274">
    <property type="entry name" value="RNase_HI_RT_Ty3"/>
    <property type="match status" value="1"/>
</dbReference>
<evidence type="ECO:0000259" key="17">
    <source>
        <dbReference type="PROSITE" id="PS50878"/>
    </source>
</evidence>
<gene>
    <name evidence="19" type="ORF">EVJ58_g10655</name>
</gene>
<dbReference type="GO" id="GO:0004519">
    <property type="term" value="F:endonuclease activity"/>
    <property type="evidence" value="ECO:0007669"/>
    <property type="project" value="UniProtKB-KW"/>
</dbReference>
<keyword evidence="11" id="KW-0229">DNA integration</keyword>
<dbReference type="PANTHER" id="PTHR37984:SF5">
    <property type="entry name" value="PROTEIN NYNRIN-LIKE"/>
    <property type="match status" value="1"/>
</dbReference>
<keyword evidence="15" id="KW-0233">DNA recombination</keyword>
<dbReference type="InterPro" id="IPR036397">
    <property type="entry name" value="RNaseH_sf"/>
</dbReference>
<dbReference type="STRING" id="34475.A0A4Y9XPG9"/>
<dbReference type="CDD" id="cd01647">
    <property type="entry name" value="RT_LTR"/>
    <property type="match status" value="1"/>
</dbReference>
<dbReference type="InterPro" id="IPR000953">
    <property type="entry name" value="Chromo/chromo_shadow_dom"/>
</dbReference>
<dbReference type="PROSITE" id="PS50994">
    <property type="entry name" value="INTEGRASE"/>
    <property type="match status" value="1"/>
</dbReference>
<dbReference type="Pfam" id="PF00078">
    <property type="entry name" value="RVT_1"/>
    <property type="match status" value="1"/>
</dbReference>
<evidence type="ECO:0000256" key="3">
    <source>
        <dbReference type="ARBA" id="ARBA00022695"/>
    </source>
</evidence>
<keyword evidence="1" id="KW-0645">Protease</keyword>
<dbReference type="PROSITE" id="PS50878">
    <property type="entry name" value="RT_POL"/>
    <property type="match status" value="1"/>
</dbReference>
<dbReference type="Pfam" id="PF00665">
    <property type="entry name" value="rve"/>
    <property type="match status" value="1"/>
</dbReference>
<dbReference type="AlphaFoldDB" id="A0A4Y9XPG9"/>
<organism evidence="19 20">
    <name type="scientific">Rhodofomes roseus</name>
    <dbReference type="NCBI Taxonomy" id="34475"/>
    <lineage>
        <taxon>Eukaryota</taxon>
        <taxon>Fungi</taxon>
        <taxon>Dikarya</taxon>
        <taxon>Basidiomycota</taxon>
        <taxon>Agaricomycotina</taxon>
        <taxon>Agaricomycetes</taxon>
        <taxon>Polyporales</taxon>
        <taxon>Rhodofomes</taxon>
    </lineage>
</organism>
<dbReference type="FunFam" id="1.10.340.70:FF:000001">
    <property type="entry name" value="Retrovirus-related Pol polyprotein from transposon gypsy-like Protein"/>
    <property type="match status" value="1"/>
</dbReference>
<dbReference type="Proteomes" id="UP000298390">
    <property type="component" value="Unassembled WGS sequence"/>
</dbReference>
<dbReference type="Gene3D" id="2.40.50.40">
    <property type="match status" value="1"/>
</dbReference>
<evidence type="ECO:0000256" key="1">
    <source>
        <dbReference type="ARBA" id="ARBA00022670"/>
    </source>
</evidence>
<keyword evidence="9" id="KW-0460">Magnesium</keyword>